<gene>
    <name evidence="1" type="ORF">BDN72DRAFT_780498</name>
</gene>
<evidence type="ECO:0000313" key="2">
    <source>
        <dbReference type="Proteomes" id="UP000308600"/>
    </source>
</evidence>
<organism evidence="1 2">
    <name type="scientific">Pluteus cervinus</name>
    <dbReference type="NCBI Taxonomy" id="181527"/>
    <lineage>
        <taxon>Eukaryota</taxon>
        <taxon>Fungi</taxon>
        <taxon>Dikarya</taxon>
        <taxon>Basidiomycota</taxon>
        <taxon>Agaricomycotina</taxon>
        <taxon>Agaricomycetes</taxon>
        <taxon>Agaricomycetidae</taxon>
        <taxon>Agaricales</taxon>
        <taxon>Pluteineae</taxon>
        <taxon>Pluteaceae</taxon>
        <taxon>Pluteus</taxon>
    </lineage>
</organism>
<evidence type="ECO:0000313" key="1">
    <source>
        <dbReference type="EMBL" id="TFK59602.1"/>
    </source>
</evidence>
<dbReference type="Proteomes" id="UP000308600">
    <property type="component" value="Unassembled WGS sequence"/>
</dbReference>
<name>A0ACD3A434_9AGAR</name>
<proteinExistence type="predicted"/>
<reference evidence="1 2" key="1">
    <citation type="journal article" date="2019" name="Nat. Ecol. Evol.">
        <title>Megaphylogeny resolves global patterns of mushroom evolution.</title>
        <authorList>
            <person name="Varga T."/>
            <person name="Krizsan K."/>
            <person name="Foldi C."/>
            <person name="Dima B."/>
            <person name="Sanchez-Garcia M."/>
            <person name="Sanchez-Ramirez S."/>
            <person name="Szollosi G.J."/>
            <person name="Szarkandi J.G."/>
            <person name="Papp V."/>
            <person name="Albert L."/>
            <person name="Andreopoulos W."/>
            <person name="Angelini C."/>
            <person name="Antonin V."/>
            <person name="Barry K.W."/>
            <person name="Bougher N.L."/>
            <person name="Buchanan P."/>
            <person name="Buyck B."/>
            <person name="Bense V."/>
            <person name="Catcheside P."/>
            <person name="Chovatia M."/>
            <person name="Cooper J."/>
            <person name="Damon W."/>
            <person name="Desjardin D."/>
            <person name="Finy P."/>
            <person name="Geml J."/>
            <person name="Haridas S."/>
            <person name="Hughes K."/>
            <person name="Justo A."/>
            <person name="Karasinski D."/>
            <person name="Kautmanova I."/>
            <person name="Kiss B."/>
            <person name="Kocsube S."/>
            <person name="Kotiranta H."/>
            <person name="LaButti K.M."/>
            <person name="Lechner B.E."/>
            <person name="Liimatainen K."/>
            <person name="Lipzen A."/>
            <person name="Lukacs Z."/>
            <person name="Mihaltcheva S."/>
            <person name="Morgado L.N."/>
            <person name="Niskanen T."/>
            <person name="Noordeloos M.E."/>
            <person name="Ohm R.A."/>
            <person name="Ortiz-Santana B."/>
            <person name="Ovrebo C."/>
            <person name="Racz N."/>
            <person name="Riley R."/>
            <person name="Savchenko A."/>
            <person name="Shiryaev A."/>
            <person name="Soop K."/>
            <person name="Spirin V."/>
            <person name="Szebenyi C."/>
            <person name="Tomsovsky M."/>
            <person name="Tulloss R.E."/>
            <person name="Uehling J."/>
            <person name="Grigoriev I.V."/>
            <person name="Vagvolgyi C."/>
            <person name="Papp T."/>
            <person name="Martin F.M."/>
            <person name="Miettinen O."/>
            <person name="Hibbett D.S."/>
            <person name="Nagy L.G."/>
        </authorList>
    </citation>
    <scope>NUCLEOTIDE SEQUENCE [LARGE SCALE GENOMIC DNA]</scope>
    <source>
        <strain evidence="1 2">NL-1719</strain>
    </source>
</reference>
<sequence length="151" mass="17448">KKYPSEGRRTVSWIWGALGDGNLVINFTHFTSDLRVEWCKSRARARRWQEDVILLKEEMRRVLMFLETEASLWSLRAVFRDGTTGEIEQEGLEAYAYQQAHQRLALKSHFEQLWAGVDDLLRTKANGMMSILFQLGLVGQEASEEVDVIKS</sequence>
<accession>A0ACD3A434</accession>
<dbReference type="EMBL" id="ML208934">
    <property type="protein sequence ID" value="TFK59602.1"/>
    <property type="molecule type" value="Genomic_DNA"/>
</dbReference>
<feature type="non-terminal residue" evidence="1">
    <location>
        <position position="1"/>
    </location>
</feature>
<protein>
    <submittedName>
        <fullName evidence="1">Uncharacterized protein</fullName>
    </submittedName>
</protein>
<keyword evidence="2" id="KW-1185">Reference proteome</keyword>